<reference evidence="2" key="1">
    <citation type="journal article" date="2020" name="Stud. Mycol.">
        <title>101 Dothideomycetes genomes: a test case for predicting lifestyles and emergence of pathogens.</title>
        <authorList>
            <person name="Haridas S."/>
            <person name="Albert R."/>
            <person name="Binder M."/>
            <person name="Bloem J."/>
            <person name="Labutti K."/>
            <person name="Salamov A."/>
            <person name="Andreopoulos B."/>
            <person name="Baker S."/>
            <person name="Barry K."/>
            <person name="Bills G."/>
            <person name="Bluhm B."/>
            <person name="Cannon C."/>
            <person name="Castanera R."/>
            <person name="Culley D."/>
            <person name="Daum C."/>
            <person name="Ezra D."/>
            <person name="Gonzalez J."/>
            <person name="Henrissat B."/>
            <person name="Kuo A."/>
            <person name="Liang C."/>
            <person name="Lipzen A."/>
            <person name="Lutzoni F."/>
            <person name="Magnuson J."/>
            <person name="Mondo S."/>
            <person name="Nolan M."/>
            <person name="Ohm R."/>
            <person name="Pangilinan J."/>
            <person name="Park H.-J."/>
            <person name="Ramirez L."/>
            <person name="Alfaro M."/>
            <person name="Sun H."/>
            <person name="Tritt A."/>
            <person name="Yoshinaga Y."/>
            <person name="Zwiers L.-H."/>
            <person name="Turgeon B."/>
            <person name="Goodwin S."/>
            <person name="Spatafora J."/>
            <person name="Crous P."/>
            <person name="Grigoriev I."/>
        </authorList>
    </citation>
    <scope>NUCLEOTIDE SEQUENCE</scope>
    <source>
        <strain evidence="2">CBS 473.64</strain>
    </source>
</reference>
<evidence type="ECO:0000313" key="3">
    <source>
        <dbReference type="Proteomes" id="UP000799753"/>
    </source>
</evidence>
<sequence length="157" mass="17634">MQEVFPAARPTHTQAAGTDRSPLHLPLPTAYQGHSPRVLSDAWTPQPLLLITPSGYTGDVCRVTPRLRIFIKSRYDKPSTPPTMVNLLPMFLLGLPIRRLPGSRKRFSWEPSSDGLHWFQSCGFSMAWVQYWDSEHIDSIVTWGDGGLLVPQRTGIP</sequence>
<gene>
    <name evidence="2" type="ORF">P280DRAFT_207546</name>
</gene>
<proteinExistence type="predicted"/>
<evidence type="ECO:0000256" key="1">
    <source>
        <dbReference type="SAM" id="MobiDB-lite"/>
    </source>
</evidence>
<accession>A0A6A6RI06</accession>
<dbReference type="AlphaFoldDB" id="A0A6A6RI06"/>
<feature type="region of interest" description="Disordered" evidence="1">
    <location>
        <begin position="1"/>
        <end position="24"/>
    </location>
</feature>
<name>A0A6A6RI06_9PLEO</name>
<keyword evidence="3" id="KW-1185">Reference proteome</keyword>
<protein>
    <submittedName>
        <fullName evidence="2">Uncharacterized protein</fullName>
    </submittedName>
</protein>
<organism evidence="2 3">
    <name type="scientific">Massarina eburnea CBS 473.64</name>
    <dbReference type="NCBI Taxonomy" id="1395130"/>
    <lineage>
        <taxon>Eukaryota</taxon>
        <taxon>Fungi</taxon>
        <taxon>Dikarya</taxon>
        <taxon>Ascomycota</taxon>
        <taxon>Pezizomycotina</taxon>
        <taxon>Dothideomycetes</taxon>
        <taxon>Pleosporomycetidae</taxon>
        <taxon>Pleosporales</taxon>
        <taxon>Massarineae</taxon>
        <taxon>Massarinaceae</taxon>
        <taxon>Massarina</taxon>
    </lineage>
</organism>
<dbReference type="Proteomes" id="UP000799753">
    <property type="component" value="Unassembled WGS sequence"/>
</dbReference>
<dbReference type="EMBL" id="MU006813">
    <property type="protein sequence ID" value="KAF2634822.1"/>
    <property type="molecule type" value="Genomic_DNA"/>
</dbReference>
<evidence type="ECO:0000313" key="2">
    <source>
        <dbReference type="EMBL" id="KAF2634822.1"/>
    </source>
</evidence>